<evidence type="ECO:0000256" key="3">
    <source>
        <dbReference type="ARBA" id="ARBA00022859"/>
    </source>
</evidence>
<dbReference type="PANTHER" id="PTHR16675">
    <property type="entry name" value="MHC CLASS I-RELATED"/>
    <property type="match status" value="1"/>
</dbReference>
<evidence type="ECO:0000313" key="8">
    <source>
        <dbReference type="Ensembl" id="ENSPLOP00000012262.1"/>
    </source>
</evidence>
<feature type="signal peptide" evidence="6">
    <location>
        <begin position="1"/>
        <end position="24"/>
    </location>
</feature>
<dbReference type="FunFam" id="3.30.500.10:FF:000013">
    <property type="entry name" value="Histocompatibility 2, blastocyst"/>
    <property type="match status" value="1"/>
</dbReference>
<accession>A0A8C8X4L4</accession>
<keyword evidence="2" id="KW-0490">MHC I</keyword>
<reference evidence="8" key="2">
    <citation type="submission" date="2025-09" db="UniProtKB">
        <authorList>
            <consortium name="Ensembl"/>
        </authorList>
    </citation>
    <scope>IDENTIFICATION</scope>
</reference>
<dbReference type="GO" id="GO:0001916">
    <property type="term" value="P:positive regulation of T cell mediated cytotoxicity"/>
    <property type="evidence" value="ECO:0007669"/>
    <property type="project" value="TreeGrafter"/>
</dbReference>
<dbReference type="Proteomes" id="UP000694399">
    <property type="component" value="Unassembled WGS sequence"/>
</dbReference>
<feature type="chain" id="PRO_5034028037" description="MHC class I-like antigen recognition-like domain-containing protein" evidence="6">
    <location>
        <begin position="25"/>
        <end position="168"/>
    </location>
</feature>
<dbReference type="GO" id="GO:0042605">
    <property type="term" value="F:peptide antigen binding"/>
    <property type="evidence" value="ECO:0007669"/>
    <property type="project" value="TreeGrafter"/>
</dbReference>
<evidence type="ECO:0000256" key="2">
    <source>
        <dbReference type="ARBA" id="ARBA00022451"/>
    </source>
</evidence>
<dbReference type="GO" id="GO:0005102">
    <property type="term" value="F:signaling receptor binding"/>
    <property type="evidence" value="ECO:0007669"/>
    <property type="project" value="TreeGrafter"/>
</dbReference>
<dbReference type="AlphaFoldDB" id="A0A8C8X4L4"/>
<evidence type="ECO:0000256" key="1">
    <source>
        <dbReference type="ARBA" id="ARBA00004167"/>
    </source>
</evidence>
<feature type="domain" description="MHC class I-like antigen recognition-like" evidence="7">
    <location>
        <begin position="25"/>
        <end position="114"/>
    </location>
</feature>
<reference evidence="8" key="1">
    <citation type="submission" date="2025-08" db="UniProtKB">
        <authorList>
            <consortium name="Ensembl"/>
        </authorList>
    </citation>
    <scope>IDENTIFICATION</scope>
</reference>
<sequence length="168" mass="19009">SAAWTPQPVLLLLSGGLLLTATCAGSHSLRYFHTAMSPPGRGEPRFISVGYVDDTQFVRFDSDAPNPRMEPRAPWMEQEGPEHWDEQTRIYKDNAQIFRVSLQNTRGYYNRSESVPTLLPGQLRNAVPRGWRGKPSLKSLISDSGSGFRNHGDFLSFFLYPKTNVFEF</sequence>
<dbReference type="GO" id="GO:0009897">
    <property type="term" value="C:external side of plasma membrane"/>
    <property type="evidence" value="ECO:0007669"/>
    <property type="project" value="TreeGrafter"/>
</dbReference>
<dbReference type="PANTHER" id="PTHR16675:SF251">
    <property type="entry name" value="HLA CLASS I HISTOCOMPATIBILITY ANTIGEN, C ALPHA CHAIN"/>
    <property type="match status" value="1"/>
</dbReference>
<dbReference type="InterPro" id="IPR050208">
    <property type="entry name" value="MHC_class-I_related"/>
</dbReference>
<dbReference type="GO" id="GO:0042612">
    <property type="term" value="C:MHC class I protein complex"/>
    <property type="evidence" value="ECO:0007669"/>
    <property type="project" value="UniProtKB-KW"/>
</dbReference>
<dbReference type="GO" id="GO:0030670">
    <property type="term" value="C:phagocytic vesicle membrane"/>
    <property type="evidence" value="ECO:0007669"/>
    <property type="project" value="UniProtKB-ARBA"/>
</dbReference>
<keyword evidence="4" id="KW-0472">Membrane</keyword>
<dbReference type="InterPro" id="IPR037055">
    <property type="entry name" value="MHC_I-like_Ag-recog_sf"/>
</dbReference>
<dbReference type="InterPro" id="IPR011162">
    <property type="entry name" value="MHC_I/II-like_Ag-recog"/>
</dbReference>
<keyword evidence="3" id="KW-0391">Immunity</keyword>
<organism evidence="8 9">
    <name type="scientific">Panthera leo</name>
    <name type="common">Lion</name>
    <dbReference type="NCBI Taxonomy" id="9689"/>
    <lineage>
        <taxon>Eukaryota</taxon>
        <taxon>Metazoa</taxon>
        <taxon>Chordata</taxon>
        <taxon>Craniata</taxon>
        <taxon>Vertebrata</taxon>
        <taxon>Euteleostomi</taxon>
        <taxon>Mammalia</taxon>
        <taxon>Eutheria</taxon>
        <taxon>Laurasiatheria</taxon>
        <taxon>Carnivora</taxon>
        <taxon>Feliformia</taxon>
        <taxon>Felidae</taxon>
        <taxon>Pantherinae</taxon>
        <taxon>Panthera</taxon>
    </lineage>
</organism>
<keyword evidence="9" id="KW-1185">Reference proteome</keyword>
<dbReference type="Pfam" id="PF00129">
    <property type="entry name" value="MHC_I"/>
    <property type="match status" value="1"/>
</dbReference>
<evidence type="ECO:0000256" key="5">
    <source>
        <dbReference type="ARBA" id="ARBA00023180"/>
    </source>
</evidence>
<name>A0A8C8X4L4_PANLE</name>
<keyword evidence="6" id="KW-0732">Signal</keyword>
<keyword evidence="5" id="KW-0325">Glycoprotein</keyword>
<dbReference type="Gene3D" id="3.30.500.10">
    <property type="entry name" value="MHC class I-like antigen recognition-like"/>
    <property type="match status" value="1"/>
</dbReference>
<dbReference type="GO" id="GO:0098553">
    <property type="term" value="C:lumenal side of endoplasmic reticulum membrane"/>
    <property type="evidence" value="ECO:0007669"/>
    <property type="project" value="UniProtKB-ARBA"/>
</dbReference>
<dbReference type="Ensembl" id="ENSPLOT00000013594.1">
    <property type="protein sequence ID" value="ENSPLOP00000012262.1"/>
    <property type="gene ID" value="ENSPLOG00000008989.1"/>
</dbReference>
<dbReference type="GO" id="GO:0002486">
    <property type="term" value="P:antigen processing and presentation of endogenous peptide antigen via MHC class I via ER pathway, TAP-independent"/>
    <property type="evidence" value="ECO:0007669"/>
    <property type="project" value="TreeGrafter"/>
</dbReference>
<dbReference type="GeneTree" id="ENSGT01120000271826"/>
<dbReference type="SUPFAM" id="SSF54452">
    <property type="entry name" value="MHC antigen-recognition domain"/>
    <property type="match status" value="1"/>
</dbReference>
<comment type="subcellular location">
    <subcellularLocation>
        <location evidence="1">Membrane</location>
        <topology evidence="1">Single-pass membrane protein</topology>
    </subcellularLocation>
</comment>
<evidence type="ECO:0000259" key="7">
    <source>
        <dbReference type="Pfam" id="PF00129"/>
    </source>
</evidence>
<proteinExistence type="predicted"/>
<dbReference type="GO" id="GO:0005615">
    <property type="term" value="C:extracellular space"/>
    <property type="evidence" value="ECO:0007669"/>
    <property type="project" value="TreeGrafter"/>
</dbReference>
<evidence type="ECO:0000256" key="6">
    <source>
        <dbReference type="SAM" id="SignalP"/>
    </source>
</evidence>
<protein>
    <recommendedName>
        <fullName evidence="7">MHC class I-like antigen recognition-like domain-containing protein</fullName>
    </recommendedName>
</protein>
<evidence type="ECO:0000313" key="9">
    <source>
        <dbReference type="Proteomes" id="UP000694399"/>
    </source>
</evidence>
<dbReference type="InterPro" id="IPR011161">
    <property type="entry name" value="MHC_I-like_Ag-recog"/>
</dbReference>
<dbReference type="GO" id="GO:0002476">
    <property type="term" value="P:antigen processing and presentation of endogenous peptide antigen via MHC class Ib"/>
    <property type="evidence" value="ECO:0007669"/>
    <property type="project" value="TreeGrafter"/>
</dbReference>
<dbReference type="OMA" id="YPKTNVF"/>
<evidence type="ECO:0000256" key="4">
    <source>
        <dbReference type="ARBA" id="ARBA00023136"/>
    </source>
</evidence>
<dbReference type="GO" id="GO:0006955">
    <property type="term" value="P:immune response"/>
    <property type="evidence" value="ECO:0007669"/>
    <property type="project" value="TreeGrafter"/>
</dbReference>